<keyword evidence="1" id="KW-1133">Transmembrane helix</keyword>
<feature type="transmembrane region" description="Helical" evidence="1">
    <location>
        <begin position="157"/>
        <end position="175"/>
    </location>
</feature>
<dbReference type="AlphaFoldDB" id="A0A316I243"/>
<evidence type="ECO:0000259" key="2">
    <source>
        <dbReference type="Pfam" id="PF09925"/>
    </source>
</evidence>
<feature type="transmembrane region" description="Helical" evidence="1">
    <location>
        <begin position="75"/>
        <end position="97"/>
    </location>
</feature>
<protein>
    <submittedName>
        <fullName evidence="3">Putative membrane protein DUF2157</fullName>
    </submittedName>
</protein>
<feature type="transmembrane region" description="Helical" evidence="1">
    <location>
        <begin position="48"/>
        <end position="69"/>
    </location>
</feature>
<dbReference type="InterPro" id="IPR018677">
    <property type="entry name" value="DUF2157"/>
</dbReference>
<name>A0A316I243_9PSEU</name>
<feature type="transmembrane region" description="Helical" evidence="1">
    <location>
        <begin position="135"/>
        <end position="152"/>
    </location>
</feature>
<feature type="transmembrane region" description="Helical" evidence="1">
    <location>
        <begin position="109"/>
        <end position="129"/>
    </location>
</feature>
<accession>A0A316I243</accession>
<dbReference type="Pfam" id="PF09925">
    <property type="entry name" value="DUF2157"/>
    <property type="match status" value="1"/>
</dbReference>
<proteinExistence type="predicted"/>
<evidence type="ECO:0000313" key="4">
    <source>
        <dbReference type="Proteomes" id="UP000246005"/>
    </source>
</evidence>
<keyword evidence="1" id="KW-0812">Transmembrane</keyword>
<evidence type="ECO:0000256" key="1">
    <source>
        <dbReference type="SAM" id="Phobius"/>
    </source>
</evidence>
<reference evidence="3 4" key="1">
    <citation type="submission" date="2018-05" db="EMBL/GenBank/DDBJ databases">
        <title>Genomic Encyclopedia of Type Strains, Phase IV (KMG-IV): sequencing the most valuable type-strain genomes for metagenomic binning, comparative biology and taxonomic classification.</title>
        <authorList>
            <person name="Goeker M."/>
        </authorList>
    </citation>
    <scope>NUCLEOTIDE SEQUENCE [LARGE SCALE GENOMIC DNA]</scope>
    <source>
        <strain evidence="3 4">DSM 45480</strain>
    </source>
</reference>
<gene>
    <name evidence="3" type="ORF">C8D88_104366</name>
</gene>
<keyword evidence="1" id="KW-0472">Membrane</keyword>
<comment type="caution">
    <text evidence="3">The sequence shown here is derived from an EMBL/GenBank/DDBJ whole genome shotgun (WGS) entry which is preliminary data.</text>
</comment>
<feature type="transmembrane region" description="Helical" evidence="1">
    <location>
        <begin position="181"/>
        <end position="204"/>
    </location>
</feature>
<organism evidence="3 4">
    <name type="scientific">Lentzea atacamensis</name>
    <dbReference type="NCBI Taxonomy" id="531938"/>
    <lineage>
        <taxon>Bacteria</taxon>
        <taxon>Bacillati</taxon>
        <taxon>Actinomycetota</taxon>
        <taxon>Actinomycetes</taxon>
        <taxon>Pseudonocardiales</taxon>
        <taxon>Pseudonocardiaceae</taxon>
        <taxon>Lentzea</taxon>
    </lineage>
</organism>
<dbReference type="EMBL" id="QGHB01000004">
    <property type="protein sequence ID" value="PWK87205.1"/>
    <property type="molecule type" value="Genomic_DNA"/>
</dbReference>
<sequence>MAITARQSQALHDLTTRGVLSADQESAVRDALEETGAPPRVADRVTELAAYVGGGLVLGGAALLLGLSWEDMSRLTRVGVLGAATVLLLVAAVAVGGRSVRAVTGVRRRVVSTLFSLAVVTAAFTAGTAVSSREFVVGATTGFVVAVAAYLLVPTALACLTLAAAAIATVIAWTTEYAADVPLVVGVALFALGLIGALLSLWTFCDRCRSRWRSVPRPRCSAPSNRWAATHG</sequence>
<dbReference type="Proteomes" id="UP000246005">
    <property type="component" value="Unassembled WGS sequence"/>
</dbReference>
<evidence type="ECO:0000313" key="3">
    <source>
        <dbReference type="EMBL" id="PWK87205.1"/>
    </source>
</evidence>
<dbReference type="RefSeq" id="WP_170154937.1">
    <property type="nucleotide sequence ID" value="NZ_QGHB01000004.1"/>
</dbReference>
<feature type="domain" description="DUF2157" evidence="2">
    <location>
        <begin position="13"/>
        <end position="158"/>
    </location>
</feature>